<dbReference type="CDD" id="cd11615">
    <property type="entry name" value="SAF_NeuB_like"/>
    <property type="match status" value="1"/>
</dbReference>
<dbReference type="PANTHER" id="PTHR42966">
    <property type="entry name" value="N-ACETYLNEURAMINATE SYNTHASE"/>
    <property type="match status" value="1"/>
</dbReference>
<dbReference type="InterPro" id="IPR013132">
    <property type="entry name" value="PseI/NeuA/B-like_N"/>
</dbReference>
<organism evidence="2 3">
    <name type="scientific">Candidatus Falkowbacteria bacterium CG10_big_fil_rev_8_21_14_0_10_43_10</name>
    <dbReference type="NCBI Taxonomy" id="1974567"/>
    <lineage>
        <taxon>Bacteria</taxon>
        <taxon>Candidatus Falkowiibacteriota</taxon>
    </lineage>
</organism>
<comment type="caution">
    <text evidence="2">The sequence shown here is derived from an EMBL/GenBank/DDBJ whole genome shotgun (WGS) entry which is preliminary data.</text>
</comment>
<dbReference type="SUPFAM" id="SSF51269">
    <property type="entry name" value="AFP III-like domain"/>
    <property type="match status" value="1"/>
</dbReference>
<dbReference type="PANTHER" id="PTHR42966:SF1">
    <property type="entry name" value="SIALIC ACID SYNTHASE"/>
    <property type="match status" value="1"/>
</dbReference>
<dbReference type="Pfam" id="PF08666">
    <property type="entry name" value="SAF"/>
    <property type="match status" value="1"/>
</dbReference>
<dbReference type="SUPFAM" id="SSF51569">
    <property type="entry name" value="Aldolase"/>
    <property type="match status" value="1"/>
</dbReference>
<dbReference type="Gene3D" id="3.20.20.70">
    <property type="entry name" value="Aldolase class I"/>
    <property type="match status" value="1"/>
</dbReference>
<sequence>MPKKVNLNGRLVGDGEPVYIIAEGGLTNWGDLNLAKKQVDAAMAAGCDAVKFQANTTEELISKKVSPYWYRRVKYKELPHSQLRELWDYCQIRNIQCFITAHVDVDLDFIDKELNVPFFKIGSGESMNYEFLRNVGSRGKPVIMSLGLHLTDEEILKSVRTLEEVGCKDIIVCHCNTIYPTPPEINDLGMITRLKKLLDYPIGYSDHTVGRHITIAAVAMGACLIEKHISFDKNDKRSLDCPGSCLPEEEKLLVKEAREVEAAMISNSSERLEKIKEARKWAQQSIVARRDIKSGEVITREMIAYKRPGKGLSPEKAGVVIGRTARKDIPEDELILEVDVF</sequence>
<dbReference type="InterPro" id="IPR051690">
    <property type="entry name" value="PseI-like"/>
</dbReference>
<dbReference type="Gene3D" id="3.90.1210.10">
    <property type="entry name" value="Antifreeze-like/N-acetylneuraminic acid synthase C-terminal domain"/>
    <property type="match status" value="1"/>
</dbReference>
<dbReference type="EMBL" id="PFAR01000027">
    <property type="protein sequence ID" value="PIR93144.1"/>
    <property type="molecule type" value="Genomic_DNA"/>
</dbReference>
<dbReference type="InterPro" id="IPR057736">
    <property type="entry name" value="SAF_PseI/NeuA/NeuB"/>
</dbReference>
<dbReference type="InterPro" id="IPR036732">
    <property type="entry name" value="AFP_Neu5c_C_sf"/>
</dbReference>
<dbReference type="InterPro" id="IPR013974">
    <property type="entry name" value="SAF"/>
</dbReference>
<dbReference type="InterPro" id="IPR006190">
    <property type="entry name" value="SAF_AFP_Neu5Ac"/>
</dbReference>
<dbReference type="Pfam" id="PF03102">
    <property type="entry name" value="NeuB"/>
    <property type="match status" value="1"/>
</dbReference>
<reference evidence="3" key="1">
    <citation type="submission" date="2017-09" db="EMBL/GenBank/DDBJ databases">
        <title>Depth-based differentiation of microbial function through sediment-hosted aquifers and enrichment of novel symbionts in the deep terrestrial subsurface.</title>
        <authorList>
            <person name="Probst A.J."/>
            <person name="Ladd B."/>
            <person name="Jarett J.K."/>
            <person name="Geller-Mcgrath D.E."/>
            <person name="Sieber C.M.K."/>
            <person name="Emerson J.B."/>
            <person name="Anantharaman K."/>
            <person name="Thomas B.C."/>
            <person name="Malmstrom R."/>
            <person name="Stieglmeier M."/>
            <person name="Klingl A."/>
            <person name="Woyke T."/>
            <person name="Ryan C.M."/>
            <person name="Banfield J.F."/>
        </authorList>
    </citation>
    <scope>NUCLEOTIDE SEQUENCE [LARGE SCALE GENOMIC DNA]</scope>
</reference>
<dbReference type="InterPro" id="IPR013785">
    <property type="entry name" value="Aldolase_TIM"/>
</dbReference>
<evidence type="ECO:0000313" key="2">
    <source>
        <dbReference type="EMBL" id="PIR93144.1"/>
    </source>
</evidence>
<evidence type="ECO:0000313" key="3">
    <source>
        <dbReference type="Proteomes" id="UP000228626"/>
    </source>
</evidence>
<proteinExistence type="predicted"/>
<accession>A0A2H0V231</accession>
<evidence type="ECO:0000259" key="1">
    <source>
        <dbReference type="PROSITE" id="PS50844"/>
    </source>
</evidence>
<dbReference type="PROSITE" id="PS50844">
    <property type="entry name" value="AFP_LIKE"/>
    <property type="match status" value="1"/>
</dbReference>
<gene>
    <name evidence="2" type="ORF">COT99_02275</name>
</gene>
<dbReference type="AlphaFoldDB" id="A0A2H0V231"/>
<feature type="domain" description="AFP-like" evidence="1">
    <location>
        <begin position="285"/>
        <end position="341"/>
    </location>
</feature>
<dbReference type="Proteomes" id="UP000228626">
    <property type="component" value="Unassembled WGS sequence"/>
</dbReference>
<dbReference type="SMART" id="SM00858">
    <property type="entry name" value="SAF"/>
    <property type="match status" value="1"/>
</dbReference>
<protein>
    <submittedName>
        <fullName evidence="2">N-acylneuraminate-9-phosphate synthase</fullName>
    </submittedName>
</protein>
<dbReference type="GO" id="GO:0016051">
    <property type="term" value="P:carbohydrate biosynthetic process"/>
    <property type="evidence" value="ECO:0007669"/>
    <property type="project" value="InterPro"/>
</dbReference>
<name>A0A2H0V231_9BACT</name>
<dbReference type="GO" id="GO:0047444">
    <property type="term" value="F:N-acylneuraminate-9-phosphate synthase activity"/>
    <property type="evidence" value="ECO:0007669"/>
    <property type="project" value="TreeGrafter"/>
</dbReference>